<dbReference type="AlphaFoldDB" id="A0A4P9ZHF6"/>
<comment type="subunit">
    <text evidence="15">Component of the DASH complex consisting of ASK1, DAD1, DAD2, DAD3, DAD4, DAM1, DUO1, HSK3, SPC19 and SPC34, with a stoichiometry of one copy of each subunit per complex. Multiple DASH complexes oligomerize to form a ring that encircles spindle microtubules and organizes the rod-like NDC80 complexes of the outer kinetochore. DASH complex oligomerization strengthens microtubule attachments. Within the complex, DAM1 and DUO1 may form the microtubule connections. On cytoplasmic microtubules, DASH complexes appear to form patches instead of rings. Interacts with the outer kinetochore component NDC80; the interaction is direct.</text>
</comment>
<feature type="compositionally biased region" description="Basic and acidic residues" evidence="16">
    <location>
        <begin position="257"/>
        <end position="267"/>
    </location>
</feature>
<reference evidence="18" key="1">
    <citation type="journal article" date="2018" name="Nat. Microbiol.">
        <title>Leveraging single-cell genomics to expand the fungal tree of life.</title>
        <authorList>
            <person name="Ahrendt S.R."/>
            <person name="Quandt C.A."/>
            <person name="Ciobanu D."/>
            <person name="Clum A."/>
            <person name="Salamov A."/>
            <person name="Andreopoulos B."/>
            <person name="Cheng J.F."/>
            <person name="Woyke T."/>
            <person name="Pelin A."/>
            <person name="Henrissat B."/>
            <person name="Reynolds N.K."/>
            <person name="Benny G.L."/>
            <person name="Smith M.E."/>
            <person name="James T.Y."/>
            <person name="Grigoriev I.V."/>
        </authorList>
    </citation>
    <scope>NUCLEOTIDE SEQUENCE [LARGE SCALE GENOMIC DNA]</scope>
    <source>
        <strain evidence="18">Baker2002</strain>
    </source>
</reference>
<comment type="similarity">
    <text evidence="4">Belongs to the DASH complex DAM1 family.</text>
</comment>
<gene>
    <name evidence="17" type="ORF">METBISCDRAFT_25634</name>
</gene>
<feature type="compositionally biased region" description="Polar residues" evidence="16">
    <location>
        <begin position="194"/>
        <end position="203"/>
    </location>
</feature>
<keyword evidence="18" id="KW-1185">Reference proteome</keyword>
<evidence type="ECO:0000256" key="6">
    <source>
        <dbReference type="ARBA" id="ARBA00022454"/>
    </source>
</evidence>
<dbReference type="GO" id="GO:1990537">
    <property type="term" value="C:mitotic spindle polar microtubule"/>
    <property type="evidence" value="ECO:0007669"/>
    <property type="project" value="TreeGrafter"/>
</dbReference>
<dbReference type="PANTHER" id="PTHR28113">
    <property type="entry name" value="DASH COMPLEX SUBUNIT DAM1"/>
    <property type="match status" value="1"/>
</dbReference>
<keyword evidence="8" id="KW-0493">Microtubule</keyword>
<sequence>MPAAPQTPPRDNKRRRLNRASGVFNAFSHSPKPHYPRDVMPLQTTENLARLRAIADGITQLQENMTGLGIIHNALTTGFNEPFAALLYGLLMNIFCCDFPACPSKEEYEAKKQESYAETQIESLEERVRLAKLRRALLQDQVAQKAQEVRSLQAKKPTPALSQPMRNKPAFARPGVPQRPKKVFVARDDTFSTNDSFVETPQNYARPRPDSGAGKTPNLNQAPRYMRGLFESKPLNIARNRVAKPELKARPTTAAARAERARSERRTARPPFR</sequence>
<protein>
    <recommendedName>
        <fullName evidence="5">DASH complex subunit DAM1</fullName>
    </recommendedName>
    <alternativeName>
        <fullName evidence="14">Outer kinetochore protein DAM1</fullName>
    </alternativeName>
</protein>
<feature type="region of interest" description="Disordered" evidence="16">
    <location>
        <begin position="194"/>
        <end position="222"/>
    </location>
</feature>
<evidence type="ECO:0000256" key="4">
    <source>
        <dbReference type="ARBA" id="ARBA00010073"/>
    </source>
</evidence>
<keyword evidence="11" id="KW-0206">Cytoskeleton</keyword>
<evidence type="ECO:0000256" key="2">
    <source>
        <dbReference type="ARBA" id="ARBA00004186"/>
    </source>
</evidence>
<evidence type="ECO:0000256" key="16">
    <source>
        <dbReference type="SAM" id="MobiDB-lite"/>
    </source>
</evidence>
<evidence type="ECO:0000313" key="17">
    <source>
        <dbReference type="EMBL" id="RKP32393.1"/>
    </source>
</evidence>
<feature type="region of interest" description="Disordered" evidence="16">
    <location>
        <begin position="149"/>
        <end position="176"/>
    </location>
</feature>
<evidence type="ECO:0000256" key="3">
    <source>
        <dbReference type="ARBA" id="ARBA00004629"/>
    </source>
</evidence>
<evidence type="ECO:0000256" key="14">
    <source>
        <dbReference type="ARBA" id="ARBA00030453"/>
    </source>
</evidence>
<keyword evidence="9" id="KW-0159">Chromosome partition</keyword>
<evidence type="ECO:0000256" key="10">
    <source>
        <dbReference type="ARBA" id="ARBA00022838"/>
    </source>
</evidence>
<keyword evidence="7" id="KW-0963">Cytoplasm</keyword>
<dbReference type="GO" id="GO:0044732">
    <property type="term" value="C:mitotic spindle pole body"/>
    <property type="evidence" value="ECO:0007669"/>
    <property type="project" value="TreeGrafter"/>
</dbReference>
<evidence type="ECO:0000256" key="15">
    <source>
        <dbReference type="ARBA" id="ARBA00047036"/>
    </source>
</evidence>
<dbReference type="OrthoDB" id="5586015at2759"/>
<feature type="region of interest" description="Disordered" evidence="16">
    <location>
        <begin position="242"/>
        <end position="273"/>
    </location>
</feature>
<dbReference type="Pfam" id="PF08653">
    <property type="entry name" value="DASH_Dam1"/>
    <property type="match status" value="1"/>
</dbReference>
<keyword evidence="10" id="KW-0995">Kinetochore</keyword>
<evidence type="ECO:0000256" key="12">
    <source>
        <dbReference type="ARBA" id="ARBA00023242"/>
    </source>
</evidence>
<keyword evidence="12" id="KW-0539">Nucleus</keyword>
<evidence type="ECO:0000256" key="7">
    <source>
        <dbReference type="ARBA" id="ARBA00022490"/>
    </source>
</evidence>
<evidence type="ECO:0000256" key="5">
    <source>
        <dbReference type="ARBA" id="ARBA00020497"/>
    </source>
</evidence>
<keyword evidence="6" id="KW-0158">Chromosome</keyword>
<evidence type="ECO:0000256" key="11">
    <source>
        <dbReference type="ARBA" id="ARBA00023212"/>
    </source>
</evidence>
<proteinExistence type="inferred from homology"/>
<keyword evidence="13" id="KW-0137">Centromere</keyword>
<dbReference type="EMBL" id="ML004431">
    <property type="protein sequence ID" value="RKP32393.1"/>
    <property type="molecule type" value="Genomic_DNA"/>
</dbReference>
<accession>A0A4P9ZHF6</accession>
<evidence type="ECO:0000256" key="8">
    <source>
        <dbReference type="ARBA" id="ARBA00022701"/>
    </source>
</evidence>
<evidence type="ECO:0000256" key="1">
    <source>
        <dbReference type="ARBA" id="ARBA00004123"/>
    </source>
</evidence>
<dbReference type="GO" id="GO:1990758">
    <property type="term" value="P:mitotic sister chromatid biorientation"/>
    <property type="evidence" value="ECO:0007669"/>
    <property type="project" value="TreeGrafter"/>
</dbReference>
<dbReference type="InterPro" id="IPR013962">
    <property type="entry name" value="DASH_Dam1"/>
</dbReference>
<evidence type="ECO:0000313" key="18">
    <source>
        <dbReference type="Proteomes" id="UP000268321"/>
    </source>
</evidence>
<dbReference type="GO" id="GO:0042729">
    <property type="term" value="C:DASH complex"/>
    <property type="evidence" value="ECO:0007669"/>
    <property type="project" value="InterPro"/>
</dbReference>
<name>A0A4P9ZHF6_9ASCO</name>
<organism evidence="17 18">
    <name type="scientific">Metschnikowia bicuspidata</name>
    <dbReference type="NCBI Taxonomy" id="27322"/>
    <lineage>
        <taxon>Eukaryota</taxon>
        <taxon>Fungi</taxon>
        <taxon>Dikarya</taxon>
        <taxon>Ascomycota</taxon>
        <taxon>Saccharomycotina</taxon>
        <taxon>Pichiomycetes</taxon>
        <taxon>Metschnikowiaceae</taxon>
        <taxon>Metschnikowia</taxon>
    </lineage>
</organism>
<dbReference type="PANTHER" id="PTHR28113:SF1">
    <property type="entry name" value="DASH COMPLEX SUBUNIT DAM1"/>
    <property type="match status" value="1"/>
</dbReference>
<dbReference type="Proteomes" id="UP000268321">
    <property type="component" value="Unassembled WGS sequence"/>
</dbReference>
<comment type="subcellular location">
    <subcellularLocation>
        <location evidence="3">Chromosome</location>
        <location evidence="3">Centromere</location>
        <location evidence="3">Kinetochore</location>
    </subcellularLocation>
    <subcellularLocation>
        <location evidence="2">Cytoplasm</location>
        <location evidence="2">Cytoskeleton</location>
        <location evidence="2">Spindle</location>
    </subcellularLocation>
    <subcellularLocation>
        <location evidence="1">Nucleus</location>
    </subcellularLocation>
</comment>
<evidence type="ECO:0000256" key="9">
    <source>
        <dbReference type="ARBA" id="ARBA00022829"/>
    </source>
</evidence>
<evidence type="ECO:0000256" key="13">
    <source>
        <dbReference type="ARBA" id="ARBA00023328"/>
    </source>
</evidence>